<accession>A0A6M3M2T7</accession>
<organism evidence="1">
    <name type="scientific">viral metagenome</name>
    <dbReference type="NCBI Taxonomy" id="1070528"/>
    <lineage>
        <taxon>unclassified sequences</taxon>
        <taxon>metagenomes</taxon>
        <taxon>organismal metagenomes</taxon>
    </lineage>
</organism>
<proteinExistence type="predicted"/>
<evidence type="ECO:0000313" key="1">
    <source>
        <dbReference type="EMBL" id="QJB00165.1"/>
    </source>
</evidence>
<sequence>MPTSGKILRYRENLTLKEMQGKLQGYEYVLDVDDGEYQGDLVSNIEHLMIGDEELAGLFRFDTLTSVHHRSGIKVFAKTTDAPFIFLKYEGEILLVVRAKKSIANSVANSLSMILHRELGAITEITLDSEALEEFCSRAETTKVLLLQDLTIPNLNKLTLYGGDVLQTDLHGEFRGEGVPHYFVAKTKSGHTVGIVDDASVTMFDSVDSSQYQAFLEEEIFPMLRGRAW</sequence>
<dbReference type="AlphaFoldDB" id="A0A6M3M2T7"/>
<protein>
    <submittedName>
        <fullName evidence="1">Uncharacterized protein</fullName>
    </submittedName>
</protein>
<reference evidence="1" key="1">
    <citation type="submission" date="2020-03" db="EMBL/GenBank/DDBJ databases">
        <title>The deep terrestrial virosphere.</title>
        <authorList>
            <person name="Holmfeldt K."/>
            <person name="Nilsson E."/>
            <person name="Simone D."/>
            <person name="Lopez-Fernandez M."/>
            <person name="Wu X."/>
            <person name="de Brujin I."/>
            <person name="Lundin D."/>
            <person name="Andersson A."/>
            <person name="Bertilsson S."/>
            <person name="Dopson M."/>
        </authorList>
    </citation>
    <scope>NUCLEOTIDE SEQUENCE</scope>
    <source>
        <strain evidence="1">MM171A00678</strain>
    </source>
</reference>
<name>A0A6M3M2T7_9ZZZZ</name>
<dbReference type="EMBL" id="MT143683">
    <property type="protein sequence ID" value="QJB00165.1"/>
    <property type="molecule type" value="Genomic_DNA"/>
</dbReference>
<gene>
    <name evidence="1" type="ORF">MM171A00678_0024</name>
</gene>